<dbReference type="EMBL" id="WVBC01000021">
    <property type="protein sequence ID" value="NKT78005.1"/>
    <property type="molecule type" value="Genomic_DNA"/>
</dbReference>
<dbReference type="AlphaFoldDB" id="A0A9Q4ZK34"/>
<name>A0A9Q4ZK34_RHOHA</name>
<dbReference type="EMBL" id="WVBC01000002">
    <property type="protein sequence ID" value="NKT77281.1"/>
    <property type="molecule type" value="Genomic_DNA"/>
</dbReference>
<gene>
    <name evidence="1" type="ORF">GS882_03510</name>
    <name evidence="2" type="ORF">GS882_07675</name>
</gene>
<evidence type="ECO:0000313" key="1">
    <source>
        <dbReference type="EMBL" id="NKT77281.1"/>
    </source>
</evidence>
<comment type="caution">
    <text evidence="2">The sequence shown here is derived from an EMBL/GenBank/DDBJ whole genome shotgun (WGS) entry which is preliminary data.</text>
</comment>
<organism evidence="2 3">
    <name type="scientific">Rhodococcus hoagii</name>
    <name type="common">Corynebacterium equii</name>
    <dbReference type="NCBI Taxonomy" id="43767"/>
    <lineage>
        <taxon>Bacteria</taxon>
        <taxon>Bacillati</taxon>
        <taxon>Actinomycetota</taxon>
        <taxon>Actinomycetes</taxon>
        <taxon>Mycobacteriales</taxon>
        <taxon>Nocardiaceae</taxon>
        <taxon>Prescottella</taxon>
    </lineage>
</organism>
<sequence length="180" mass="19367">MTESATVSKIEIAWFVGHVTEPAEDGGEFAWQVANDYGTLLAHGTADDDCDAKDAVEEAIRDWASREDEEDDDGQTLIAGVLYCDCGNETAPNGKCPNCDDVCACGESLDGGEGFDGECGNCADRTEARRLIVEDRECPYCQGHVYAVVETEGMGSKWMCSEGHVGTIPGTDPREKENGR</sequence>
<reference evidence="2" key="1">
    <citation type="journal article" date="2020" name="Environ. Microbiol.">
        <title>The novel and transferable erm(51) gene confers Macrolides, Lincosamides, and Streptogramins B (MLSB) resistance to clonal Rhodococcus equi in the environment.</title>
        <authorList>
            <person name="Huber L."/>
            <person name="Giguere S."/>
            <person name="Slovis N.M."/>
            <person name="Alvarez-Narvaez S."/>
            <person name="Hart K.A."/>
            <person name="Greiter M."/>
            <person name="Morris E.R.A."/>
            <person name="Cohen N.D."/>
        </authorList>
    </citation>
    <scope>NUCLEOTIDE SEQUENCE</scope>
    <source>
        <strain evidence="2">Lh_116_1</strain>
    </source>
</reference>
<accession>A0A9Q4ZK34</accession>
<evidence type="ECO:0000313" key="2">
    <source>
        <dbReference type="EMBL" id="NKT78005.1"/>
    </source>
</evidence>
<dbReference type="Proteomes" id="UP000603463">
    <property type="component" value="Unassembled WGS sequence"/>
</dbReference>
<protein>
    <submittedName>
        <fullName evidence="2">Uncharacterized protein</fullName>
    </submittedName>
</protein>
<evidence type="ECO:0000313" key="3">
    <source>
        <dbReference type="Proteomes" id="UP000603463"/>
    </source>
</evidence>
<proteinExistence type="predicted"/>